<dbReference type="AlphaFoldDB" id="A0A8H5H3I7"/>
<feature type="transmembrane region" description="Helical" evidence="3">
    <location>
        <begin position="396"/>
        <end position="417"/>
    </location>
</feature>
<evidence type="ECO:0000256" key="1">
    <source>
        <dbReference type="ARBA" id="ARBA00038048"/>
    </source>
</evidence>
<dbReference type="PANTHER" id="PTHR12286">
    <property type="entry name" value="SACCHAROPINE DEHYDROGENASE-LIKE OXIDOREDUCTASE"/>
    <property type="match status" value="1"/>
</dbReference>
<dbReference type="InterPro" id="IPR051276">
    <property type="entry name" value="Saccharopine_DH-like_oxidrdct"/>
</dbReference>
<reference evidence="5 6" key="1">
    <citation type="journal article" date="2020" name="ISME J.">
        <title>Uncovering the hidden diversity of litter-decomposition mechanisms in mushroom-forming fungi.</title>
        <authorList>
            <person name="Floudas D."/>
            <person name="Bentzer J."/>
            <person name="Ahren D."/>
            <person name="Johansson T."/>
            <person name="Persson P."/>
            <person name="Tunlid A."/>
        </authorList>
    </citation>
    <scope>NUCLEOTIDE SEQUENCE [LARGE SCALE GENOMIC DNA]</scope>
    <source>
        <strain evidence="5 6">CBS 406.79</strain>
    </source>
</reference>
<dbReference type="SUPFAM" id="SSF51735">
    <property type="entry name" value="NAD(P)-binding Rossmann-fold domains"/>
    <property type="match status" value="1"/>
</dbReference>
<evidence type="ECO:0000256" key="2">
    <source>
        <dbReference type="SAM" id="MobiDB-lite"/>
    </source>
</evidence>
<name>A0A8H5H3I7_9AGAR</name>
<dbReference type="OrthoDB" id="10268090at2759"/>
<dbReference type="GO" id="GO:0005886">
    <property type="term" value="C:plasma membrane"/>
    <property type="evidence" value="ECO:0007669"/>
    <property type="project" value="TreeGrafter"/>
</dbReference>
<dbReference type="EMBL" id="JAACJN010000093">
    <property type="protein sequence ID" value="KAF5376019.1"/>
    <property type="molecule type" value="Genomic_DNA"/>
</dbReference>
<evidence type="ECO:0000256" key="3">
    <source>
        <dbReference type="SAM" id="Phobius"/>
    </source>
</evidence>
<dbReference type="GO" id="GO:0009247">
    <property type="term" value="P:glycolipid biosynthetic process"/>
    <property type="evidence" value="ECO:0007669"/>
    <property type="project" value="TreeGrafter"/>
</dbReference>
<feature type="compositionally biased region" description="Polar residues" evidence="2">
    <location>
        <begin position="47"/>
        <end position="61"/>
    </location>
</feature>
<organism evidence="5 6">
    <name type="scientific">Collybiopsis confluens</name>
    <dbReference type="NCBI Taxonomy" id="2823264"/>
    <lineage>
        <taxon>Eukaryota</taxon>
        <taxon>Fungi</taxon>
        <taxon>Dikarya</taxon>
        <taxon>Basidiomycota</taxon>
        <taxon>Agaricomycotina</taxon>
        <taxon>Agaricomycetes</taxon>
        <taxon>Agaricomycetidae</taxon>
        <taxon>Agaricales</taxon>
        <taxon>Marasmiineae</taxon>
        <taxon>Omphalotaceae</taxon>
        <taxon>Collybiopsis</taxon>
    </lineage>
</organism>
<dbReference type="Pfam" id="PF03435">
    <property type="entry name" value="Sacchrp_dh_NADP"/>
    <property type="match status" value="1"/>
</dbReference>
<keyword evidence="3" id="KW-1133">Transmembrane helix</keyword>
<comment type="similarity">
    <text evidence="1">Belongs to the saccharopine dehydrogenase family.</text>
</comment>
<accession>A0A8H5H3I7</accession>
<dbReference type="Proteomes" id="UP000518752">
    <property type="component" value="Unassembled WGS sequence"/>
</dbReference>
<dbReference type="GO" id="GO:0005811">
    <property type="term" value="C:lipid droplet"/>
    <property type="evidence" value="ECO:0007669"/>
    <property type="project" value="TreeGrafter"/>
</dbReference>
<feature type="domain" description="Saccharopine dehydrogenase NADP binding" evidence="4">
    <location>
        <begin position="102"/>
        <end position="229"/>
    </location>
</feature>
<dbReference type="InterPro" id="IPR036291">
    <property type="entry name" value="NAD(P)-bd_dom_sf"/>
</dbReference>
<keyword evidence="3" id="KW-0472">Membrane</keyword>
<evidence type="ECO:0000313" key="6">
    <source>
        <dbReference type="Proteomes" id="UP000518752"/>
    </source>
</evidence>
<dbReference type="GO" id="GO:0005739">
    <property type="term" value="C:mitochondrion"/>
    <property type="evidence" value="ECO:0007669"/>
    <property type="project" value="TreeGrafter"/>
</dbReference>
<evidence type="ECO:0000313" key="5">
    <source>
        <dbReference type="EMBL" id="KAF5376019.1"/>
    </source>
</evidence>
<feature type="region of interest" description="Disordered" evidence="2">
    <location>
        <begin position="47"/>
        <end position="81"/>
    </location>
</feature>
<comment type="caution">
    <text evidence="5">The sequence shown here is derived from an EMBL/GenBank/DDBJ whole genome shotgun (WGS) entry which is preliminary data.</text>
</comment>
<sequence>MGVVKLSKAGHEQVAQEIEALAPQSITHFKDGAAAGGTGTSEALANTENVNAGPTGKSSNIHALLNTPGSPPPGPSGSGTKTSNIQSLINYFLMLNSLYYDILILGATGVTGRQTARYLAAHPQQSQFTFSIAGRSRAKLDTLISELSLPNSVPVHVVDVLNFEQVEAVVKKHKVVLTTVGPYVKWGKNVVRACARNGVHYADLTGEQLFVKEIIERYAYIASKTGSTIIPSCGLDSLPSDIAVFVANKVLKEYSRNSEPLQIDSSTSALEFEGVFSNGTVSTVVTAIGSTPSHKLSESLQDHFLSPVSGKPSPAPRLTYSLALPSTLRTVVGGYFLMSSTNKSVVQRSAGLLEYEVLTSTYASGSRAQKDQAKAIRERYGAGMVYEEFLRTNTSFMGALVTLGLFFGLSLMALPPVRWFVGRLGMKETSVIIDKQLAEQGRVKLVNVTIAEPSSAFPKGPVKVETTIAAKGDPGYYLSPIMMAESGLALLLNTSSLPILSSHGRGGVLTPAVALGNVIVDRLREYGGFEIRSELYYDGESRQVNGNGGGNGSGESRKSV</sequence>
<protein>
    <recommendedName>
        <fullName evidence="4">Saccharopine dehydrogenase NADP binding domain-containing protein</fullName>
    </recommendedName>
</protein>
<keyword evidence="6" id="KW-1185">Reference proteome</keyword>
<keyword evidence="3" id="KW-0812">Transmembrane</keyword>
<proteinExistence type="inferred from homology"/>
<dbReference type="PANTHER" id="PTHR12286:SF5">
    <property type="entry name" value="SACCHAROPINE DEHYDROGENASE-LIKE OXIDOREDUCTASE"/>
    <property type="match status" value="1"/>
</dbReference>
<dbReference type="InterPro" id="IPR005097">
    <property type="entry name" value="Sacchrp_dh_NADP-bd"/>
</dbReference>
<gene>
    <name evidence="5" type="ORF">D9757_008839</name>
</gene>
<dbReference type="Gene3D" id="3.40.50.720">
    <property type="entry name" value="NAD(P)-binding Rossmann-like Domain"/>
    <property type="match status" value="1"/>
</dbReference>
<feature type="region of interest" description="Disordered" evidence="2">
    <location>
        <begin position="540"/>
        <end position="560"/>
    </location>
</feature>
<evidence type="ECO:0000259" key="4">
    <source>
        <dbReference type="Pfam" id="PF03435"/>
    </source>
</evidence>